<keyword evidence="5" id="KW-0282">Flagellum</keyword>
<keyword evidence="1" id="KW-0975">Bacterial flagellum</keyword>
<dbReference type="PANTHER" id="PTHR42792:SF1">
    <property type="entry name" value="FLAGELLAR HOOK-ASSOCIATED PROTEIN 3"/>
    <property type="match status" value="1"/>
</dbReference>
<dbReference type="NCBIfam" id="TIGR02550">
    <property type="entry name" value="flagell_flgL"/>
    <property type="match status" value="1"/>
</dbReference>
<feature type="domain" description="Flagellin C-terminal" evidence="4">
    <location>
        <begin position="221"/>
        <end position="302"/>
    </location>
</feature>
<dbReference type="InterPro" id="IPR001492">
    <property type="entry name" value="Flagellin"/>
</dbReference>
<evidence type="ECO:0000256" key="1">
    <source>
        <dbReference type="ARBA" id="ARBA00023143"/>
    </source>
</evidence>
<evidence type="ECO:0000259" key="3">
    <source>
        <dbReference type="Pfam" id="PF00669"/>
    </source>
</evidence>
<dbReference type="SUPFAM" id="SSF64518">
    <property type="entry name" value="Phase 1 flagellin"/>
    <property type="match status" value="1"/>
</dbReference>
<dbReference type="InterPro" id="IPR046358">
    <property type="entry name" value="Flagellin_C"/>
</dbReference>
<dbReference type="PANTHER" id="PTHR42792">
    <property type="entry name" value="FLAGELLIN"/>
    <property type="match status" value="1"/>
</dbReference>
<keyword evidence="5" id="KW-0969">Cilium</keyword>
<dbReference type="EMBL" id="CZQE01000117">
    <property type="protein sequence ID" value="CUS44171.1"/>
    <property type="molecule type" value="Genomic_DNA"/>
</dbReference>
<dbReference type="InterPro" id="IPR013384">
    <property type="entry name" value="Flagell_FlgL"/>
</dbReference>
<dbReference type="Pfam" id="PF00700">
    <property type="entry name" value="Flagellin_C"/>
    <property type="match status" value="1"/>
</dbReference>
<keyword evidence="2" id="KW-0175">Coiled coil</keyword>
<sequence>MQISTSQLYDRSSSLMQKLSQKADKLQIQVSSETRLQAPSDDVVAYQRLATLKQGKADDTATKANVSLAQSLLQQSDTTLTSVQTGLQQAAELVLQANNGTLTDANRATIATQLKGVLSNLVSLANTTDARGQPLFGAATGDSAVTVNANGSVSFTGTGTAPPIPIGDDQSIAASDTAARVFGGIPTASGTSDVFAILSKFAAALDAGGSVKDAAGEATNGINAALTQIGSVRGSVGARAARLDLVSDQLTDTAANRETARGALEDTNITETLTELQKTMTILSATQASFTKLSQLSLFDYLR</sequence>
<evidence type="ECO:0000256" key="2">
    <source>
        <dbReference type="SAM" id="Coils"/>
    </source>
</evidence>
<dbReference type="GO" id="GO:0071973">
    <property type="term" value="P:bacterial-type flagellum-dependent cell motility"/>
    <property type="evidence" value="ECO:0007669"/>
    <property type="project" value="InterPro"/>
</dbReference>
<keyword evidence="5" id="KW-0966">Cell projection</keyword>
<evidence type="ECO:0000259" key="4">
    <source>
        <dbReference type="Pfam" id="PF00700"/>
    </source>
</evidence>
<feature type="domain" description="Flagellin N-terminal" evidence="3">
    <location>
        <begin position="3"/>
        <end position="136"/>
    </location>
</feature>
<accession>A0A160TIG3</accession>
<gene>
    <name evidence="5" type="ORF">MGWOODY_Smn3296</name>
</gene>
<dbReference type="Gene3D" id="1.20.1330.10">
    <property type="entry name" value="f41 fragment of flagellin, N-terminal domain"/>
    <property type="match status" value="1"/>
</dbReference>
<dbReference type="InterPro" id="IPR001029">
    <property type="entry name" value="Flagellin_N"/>
</dbReference>
<evidence type="ECO:0000313" key="5">
    <source>
        <dbReference type="EMBL" id="CUS44171.1"/>
    </source>
</evidence>
<dbReference type="GO" id="GO:0005198">
    <property type="term" value="F:structural molecule activity"/>
    <property type="evidence" value="ECO:0007669"/>
    <property type="project" value="InterPro"/>
</dbReference>
<name>A0A160TIG3_9ZZZZ</name>
<dbReference type="AlphaFoldDB" id="A0A160TIG3"/>
<proteinExistence type="predicted"/>
<dbReference type="Pfam" id="PF00669">
    <property type="entry name" value="Flagellin_N"/>
    <property type="match status" value="1"/>
</dbReference>
<dbReference type="GO" id="GO:0009424">
    <property type="term" value="C:bacterial-type flagellum hook"/>
    <property type="evidence" value="ECO:0007669"/>
    <property type="project" value="InterPro"/>
</dbReference>
<feature type="coiled-coil region" evidence="2">
    <location>
        <begin position="9"/>
        <end position="36"/>
    </location>
</feature>
<protein>
    <submittedName>
        <fullName evidence="5">Flagellar hook-associated protein FlgL</fullName>
    </submittedName>
</protein>
<reference evidence="5" key="1">
    <citation type="submission" date="2015-10" db="EMBL/GenBank/DDBJ databases">
        <authorList>
            <person name="Gilbert D.G."/>
        </authorList>
    </citation>
    <scope>NUCLEOTIDE SEQUENCE</scope>
</reference>
<organism evidence="5">
    <name type="scientific">hydrothermal vent metagenome</name>
    <dbReference type="NCBI Taxonomy" id="652676"/>
    <lineage>
        <taxon>unclassified sequences</taxon>
        <taxon>metagenomes</taxon>
        <taxon>ecological metagenomes</taxon>
    </lineage>
</organism>